<dbReference type="GeneID" id="70128085"/>
<proteinExistence type="predicted"/>
<sequence length="203" mass="22432">MYGFLPRMSTQGMSVLLAKTGTVSGKVRQDHIIGKSASRHWPPMQQPYIFGAVGAADQIARFGIAEKQFSMYWRGHVPNTPPIPATIMLARSVGLAFRDDTIESVLVAKYLVTSGSSDVSKREGLFRTHGRHKRDNKVSAGCVVQGRRSGLRPEQELRWSIADLPMPQKFDACKKFSAGQSPSKNKPGRSSVPGRQILIRRVI</sequence>
<organism evidence="1 2">
    <name type="scientific">Truncatella angustata</name>
    <dbReference type="NCBI Taxonomy" id="152316"/>
    <lineage>
        <taxon>Eukaryota</taxon>
        <taxon>Fungi</taxon>
        <taxon>Dikarya</taxon>
        <taxon>Ascomycota</taxon>
        <taxon>Pezizomycotina</taxon>
        <taxon>Sordariomycetes</taxon>
        <taxon>Xylariomycetidae</taxon>
        <taxon>Amphisphaeriales</taxon>
        <taxon>Sporocadaceae</taxon>
        <taxon>Truncatella</taxon>
    </lineage>
</organism>
<gene>
    <name evidence="1" type="ORF">BKA67DRAFT_530146</name>
</gene>
<evidence type="ECO:0000313" key="1">
    <source>
        <dbReference type="EMBL" id="KAH6660026.1"/>
    </source>
</evidence>
<protein>
    <submittedName>
        <fullName evidence="1">Uncharacterized protein</fullName>
    </submittedName>
</protein>
<dbReference type="AlphaFoldDB" id="A0A9P8UWV7"/>
<dbReference type="RefSeq" id="XP_045964157.1">
    <property type="nucleotide sequence ID" value="XM_046099193.1"/>
</dbReference>
<dbReference type="EMBL" id="JAGPXC010000001">
    <property type="protein sequence ID" value="KAH6660026.1"/>
    <property type="molecule type" value="Genomic_DNA"/>
</dbReference>
<reference evidence="1" key="1">
    <citation type="journal article" date="2021" name="Nat. Commun.">
        <title>Genetic determinants of endophytism in the Arabidopsis root mycobiome.</title>
        <authorList>
            <person name="Mesny F."/>
            <person name="Miyauchi S."/>
            <person name="Thiergart T."/>
            <person name="Pickel B."/>
            <person name="Atanasova L."/>
            <person name="Karlsson M."/>
            <person name="Huettel B."/>
            <person name="Barry K.W."/>
            <person name="Haridas S."/>
            <person name="Chen C."/>
            <person name="Bauer D."/>
            <person name="Andreopoulos W."/>
            <person name="Pangilinan J."/>
            <person name="LaButti K."/>
            <person name="Riley R."/>
            <person name="Lipzen A."/>
            <person name="Clum A."/>
            <person name="Drula E."/>
            <person name="Henrissat B."/>
            <person name="Kohler A."/>
            <person name="Grigoriev I.V."/>
            <person name="Martin F.M."/>
            <person name="Hacquard S."/>
        </authorList>
    </citation>
    <scope>NUCLEOTIDE SEQUENCE</scope>
    <source>
        <strain evidence="1">MPI-SDFR-AT-0073</strain>
    </source>
</reference>
<evidence type="ECO:0000313" key="2">
    <source>
        <dbReference type="Proteomes" id="UP000758603"/>
    </source>
</evidence>
<dbReference type="Proteomes" id="UP000758603">
    <property type="component" value="Unassembled WGS sequence"/>
</dbReference>
<keyword evidence="2" id="KW-1185">Reference proteome</keyword>
<accession>A0A9P8UWV7</accession>
<comment type="caution">
    <text evidence="1">The sequence shown here is derived from an EMBL/GenBank/DDBJ whole genome shotgun (WGS) entry which is preliminary data.</text>
</comment>
<name>A0A9P8UWV7_9PEZI</name>